<dbReference type="PANTHER" id="PTHR46830">
    <property type="entry name" value="TRANSFERASE, PUTATIVE-RELATED"/>
    <property type="match status" value="1"/>
</dbReference>
<organism evidence="1 2">
    <name type="scientific">Owenia fusiformis</name>
    <name type="common">Polychaete worm</name>
    <dbReference type="NCBI Taxonomy" id="6347"/>
    <lineage>
        <taxon>Eukaryota</taxon>
        <taxon>Metazoa</taxon>
        <taxon>Spiralia</taxon>
        <taxon>Lophotrochozoa</taxon>
        <taxon>Annelida</taxon>
        <taxon>Polychaeta</taxon>
        <taxon>Sedentaria</taxon>
        <taxon>Canalipalpata</taxon>
        <taxon>Sabellida</taxon>
        <taxon>Oweniida</taxon>
        <taxon>Oweniidae</taxon>
        <taxon>Owenia</taxon>
    </lineage>
</organism>
<dbReference type="InterPro" id="IPR029044">
    <property type="entry name" value="Nucleotide-diphossugar_trans"/>
</dbReference>
<name>A0A8S4MVJ8_OWEFU</name>
<comment type="caution">
    <text evidence="1">The sequence shown here is derived from an EMBL/GenBank/DDBJ whole genome shotgun (WGS) entry which is preliminary data.</text>
</comment>
<evidence type="ECO:0008006" key="3">
    <source>
        <dbReference type="Google" id="ProtNLM"/>
    </source>
</evidence>
<dbReference type="Proteomes" id="UP000749559">
    <property type="component" value="Unassembled WGS sequence"/>
</dbReference>
<dbReference type="InterPro" id="IPR007577">
    <property type="entry name" value="GlycoTrfase_DXD_sugar-bd_CS"/>
</dbReference>
<dbReference type="OrthoDB" id="6150660at2759"/>
<dbReference type="PANTHER" id="PTHR46830:SF1">
    <property type="entry name" value="ALPHA-1,4-N-ACETYLGLUCOSAMINYLTRANSFERASE"/>
    <property type="match status" value="1"/>
</dbReference>
<keyword evidence="2" id="KW-1185">Reference proteome</keyword>
<dbReference type="AlphaFoldDB" id="A0A8S4MVJ8"/>
<evidence type="ECO:0000313" key="1">
    <source>
        <dbReference type="EMBL" id="CAH1772882.1"/>
    </source>
</evidence>
<dbReference type="SUPFAM" id="SSF53448">
    <property type="entry name" value="Nucleotide-diphospho-sugar transferases"/>
    <property type="match status" value="1"/>
</dbReference>
<protein>
    <recommendedName>
        <fullName evidence="3">Glycosyltransferase</fullName>
    </recommendedName>
</protein>
<sequence length="194" mass="22930">MTELTIFGFVPRRVEHMSDFLRIHVLQEHGGIYIDNDILALKSIEPLRHYDHTQGIGLHGDGLSNGAIIAKKESILFNLWIEAYRTYKTFGKSDIRNNIRLWGYYSIHIPRMLLTIYPHLVHIESQTLIKPKPSVYMDKRRIKYVWENNYSIHVWQRLLTVPDSPEKIPDLPSESLLRQAMEYIWFDRKPLDMA</sequence>
<reference evidence="1" key="1">
    <citation type="submission" date="2022-03" db="EMBL/GenBank/DDBJ databases">
        <authorList>
            <person name="Martin C."/>
        </authorList>
    </citation>
    <scope>NUCLEOTIDE SEQUENCE</scope>
</reference>
<evidence type="ECO:0000313" key="2">
    <source>
        <dbReference type="Proteomes" id="UP000749559"/>
    </source>
</evidence>
<proteinExistence type="predicted"/>
<dbReference type="Gene3D" id="3.90.550.20">
    <property type="match status" value="1"/>
</dbReference>
<gene>
    <name evidence="1" type="ORF">OFUS_LOCUS567</name>
</gene>
<dbReference type="EMBL" id="CAIIXF020000001">
    <property type="protein sequence ID" value="CAH1772882.1"/>
    <property type="molecule type" value="Genomic_DNA"/>
</dbReference>
<accession>A0A8S4MVJ8</accession>
<dbReference type="Pfam" id="PF04488">
    <property type="entry name" value="Gly_transf_sug"/>
    <property type="match status" value="1"/>
</dbReference>